<evidence type="ECO:0000313" key="7">
    <source>
        <dbReference type="Proteomes" id="UP000177943"/>
    </source>
</evidence>
<feature type="region of interest" description="Disordered" evidence="1">
    <location>
        <begin position="143"/>
        <end position="197"/>
    </location>
</feature>
<dbReference type="InterPro" id="IPR036415">
    <property type="entry name" value="Lamin_tail_dom_sf"/>
</dbReference>
<gene>
    <name evidence="6" type="ORF">A3D56_03870</name>
</gene>
<sequence>MKISCLFLVLLLPVLARADVVINEIAYDIEGSDTDREWIEIWNNGSESIDLSSWKLNEADTNHALKILQGSPLIAPDAFAVIADNAERFLADNPGFSGSLFDSSFSLSNTGENLVLKDAELTLRDQISYSSDFGAKGDGNTLSRTGSSWSAVSPTPGAANSSTPVVAENSNNTSSSSSQNTNSGTTPESSGVSTLNASSPDAKKIYARSGGDRVTVVGAPMLFEGQAVGLEGEPLPNARFVWNLGDGAFREGRSFFYTYAYPGEYIVILDVSSSEWQASDRLTVKVISSPLSISRVSTGADGFVEIKNGGSLDLDISFWILKDGSHSFIFPKNTLIGKGKTIIFSASVTDLVISSSSLVGLFYPNDKPAFSYSGAEEEISISQKIESKEVSKISSGNEVRSKTVLDKAVKEAAHKESVAVKEEIEKGQTALALEATDKESGGFSKWLFALFAIILVAVFGVIFSKPKSKIKSEDEVEADQFTIIEE</sequence>
<dbReference type="Pfam" id="PF00932">
    <property type="entry name" value="LTD"/>
    <property type="match status" value="1"/>
</dbReference>
<name>A0A1G2MWD8_9BACT</name>
<proteinExistence type="predicted"/>
<dbReference type="InterPro" id="IPR013783">
    <property type="entry name" value="Ig-like_fold"/>
</dbReference>
<keyword evidence="3" id="KW-0732">Signal</keyword>
<dbReference type="Pfam" id="PF00801">
    <property type="entry name" value="PKD"/>
    <property type="match status" value="1"/>
</dbReference>
<dbReference type="InterPro" id="IPR000601">
    <property type="entry name" value="PKD_dom"/>
</dbReference>
<feature type="domain" description="LTD" evidence="5">
    <location>
        <begin position="16"/>
        <end position="156"/>
    </location>
</feature>
<dbReference type="Gene3D" id="2.60.40.1260">
    <property type="entry name" value="Lamin Tail domain"/>
    <property type="match status" value="2"/>
</dbReference>
<evidence type="ECO:0008006" key="8">
    <source>
        <dbReference type="Google" id="ProtNLM"/>
    </source>
</evidence>
<feature type="signal peptide" evidence="3">
    <location>
        <begin position="1"/>
        <end position="18"/>
    </location>
</feature>
<protein>
    <recommendedName>
        <fullName evidence="8">PKD domain-containing protein</fullName>
    </recommendedName>
</protein>
<dbReference type="PROSITE" id="PS50093">
    <property type="entry name" value="PKD"/>
    <property type="match status" value="1"/>
</dbReference>
<dbReference type="Gene3D" id="2.60.40.10">
    <property type="entry name" value="Immunoglobulins"/>
    <property type="match status" value="1"/>
</dbReference>
<dbReference type="InterPro" id="IPR035986">
    <property type="entry name" value="PKD_dom_sf"/>
</dbReference>
<feature type="compositionally biased region" description="Polar residues" evidence="1">
    <location>
        <begin position="187"/>
        <end position="197"/>
    </location>
</feature>
<feature type="domain" description="PKD" evidence="4">
    <location>
        <begin position="232"/>
        <end position="286"/>
    </location>
</feature>
<evidence type="ECO:0000256" key="1">
    <source>
        <dbReference type="SAM" id="MobiDB-lite"/>
    </source>
</evidence>
<feature type="compositionally biased region" description="Polar residues" evidence="1">
    <location>
        <begin position="143"/>
        <end position="164"/>
    </location>
</feature>
<evidence type="ECO:0000256" key="3">
    <source>
        <dbReference type="SAM" id="SignalP"/>
    </source>
</evidence>
<dbReference type="PROSITE" id="PS51841">
    <property type="entry name" value="LTD"/>
    <property type="match status" value="2"/>
</dbReference>
<dbReference type="InterPro" id="IPR001322">
    <property type="entry name" value="Lamin_tail_dom"/>
</dbReference>
<dbReference type="EMBL" id="MHRP01000013">
    <property type="protein sequence ID" value="OHA27402.1"/>
    <property type="molecule type" value="Genomic_DNA"/>
</dbReference>
<dbReference type="Proteomes" id="UP000177943">
    <property type="component" value="Unassembled WGS sequence"/>
</dbReference>
<dbReference type="SUPFAM" id="SSF74853">
    <property type="entry name" value="Lamin A/C globular tail domain"/>
    <property type="match status" value="2"/>
</dbReference>
<feature type="transmembrane region" description="Helical" evidence="2">
    <location>
        <begin position="446"/>
        <end position="463"/>
    </location>
</feature>
<evidence type="ECO:0000259" key="5">
    <source>
        <dbReference type="PROSITE" id="PS51841"/>
    </source>
</evidence>
<keyword evidence="2" id="KW-0812">Transmembrane</keyword>
<evidence type="ECO:0000259" key="4">
    <source>
        <dbReference type="PROSITE" id="PS50093"/>
    </source>
</evidence>
<dbReference type="SUPFAM" id="SSF49299">
    <property type="entry name" value="PKD domain"/>
    <property type="match status" value="1"/>
</dbReference>
<accession>A0A1G2MWD8</accession>
<dbReference type="AlphaFoldDB" id="A0A1G2MWD8"/>
<keyword evidence="2" id="KW-0472">Membrane</keyword>
<organism evidence="6 7">
    <name type="scientific">Candidatus Taylorbacteria bacterium RIFCSPHIGHO2_02_FULL_45_35</name>
    <dbReference type="NCBI Taxonomy" id="1802311"/>
    <lineage>
        <taxon>Bacteria</taxon>
        <taxon>Candidatus Tayloriibacteriota</taxon>
    </lineage>
</organism>
<keyword evidence="2" id="KW-1133">Transmembrane helix</keyword>
<feature type="domain" description="LTD" evidence="5">
    <location>
        <begin position="272"/>
        <end position="406"/>
    </location>
</feature>
<comment type="caution">
    <text evidence="6">The sequence shown here is derived from an EMBL/GenBank/DDBJ whole genome shotgun (WGS) entry which is preliminary data.</text>
</comment>
<feature type="compositionally biased region" description="Low complexity" evidence="1">
    <location>
        <begin position="169"/>
        <end position="186"/>
    </location>
</feature>
<reference evidence="6 7" key="1">
    <citation type="journal article" date="2016" name="Nat. Commun.">
        <title>Thousands of microbial genomes shed light on interconnected biogeochemical processes in an aquifer system.</title>
        <authorList>
            <person name="Anantharaman K."/>
            <person name="Brown C.T."/>
            <person name="Hug L.A."/>
            <person name="Sharon I."/>
            <person name="Castelle C.J."/>
            <person name="Probst A.J."/>
            <person name="Thomas B.C."/>
            <person name="Singh A."/>
            <person name="Wilkins M.J."/>
            <person name="Karaoz U."/>
            <person name="Brodie E.L."/>
            <person name="Williams K.H."/>
            <person name="Hubbard S.S."/>
            <person name="Banfield J.F."/>
        </authorList>
    </citation>
    <scope>NUCLEOTIDE SEQUENCE [LARGE SCALE GENOMIC DNA]</scope>
</reference>
<evidence type="ECO:0000256" key="2">
    <source>
        <dbReference type="SAM" id="Phobius"/>
    </source>
</evidence>
<evidence type="ECO:0000313" key="6">
    <source>
        <dbReference type="EMBL" id="OHA27402.1"/>
    </source>
</evidence>
<feature type="chain" id="PRO_5009583713" description="PKD domain-containing protein" evidence="3">
    <location>
        <begin position="19"/>
        <end position="486"/>
    </location>
</feature>